<dbReference type="OrthoDB" id="95800at2"/>
<feature type="domain" description="DUF4097" evidence="1">
    <location>
        <begin position="117"/>
        <end position="270"/>
    </location>
</feature>
<sequence length="381" mass="42803">MNRADYLLLLEQELAGLQPHARQEVLDYFQEYFEEKGDDQKAIQDLGKPREAAQEIMANLPSDELISENPLESGPVFQATAKEPFNWKKLFHDSSTKTNGINVQTVETQLPDFRQLKLELESMSLIVQVGQLENAQLRYQMNPEETGVTLDYQLEGDCLVLKTSLDSDRILETQSEDSYAILSLPQRILPLTNLSLTLSDSKLTIRNLDLVDLFCLDLSDSSLTLSQLQVQEECFLKMKDGQLSVTKLETKKLDLIGDDVQANFSQSNCDLLRTSLSDCQINFNRCQLATGDLDLADCVGVLGQLQLANRLNCQADDCVLSIQLAEPFNLELEADDSVLHLPKEMMDLLNLDEEPVILDYSVSDCPSKLTLRCNDCQVTLA</sequence>
<proteinExistence type="predicted"/>
<accession>A0A4T2GP17</accession>
<dbReference type="EMBL" id="SSXO01000002">
    <property type="protein sequence ID" value="TII00175.1"/>
    <property type="molecule type" value="Genomic_DNA"/>
</dbReference>
<evidence type="ECO:0000313" key="4">
    <source>
        <dbReference type="Proteomes" id="UP000305165"/>
    </source>
</evidence>
<evidence type="ECO:0000313" key="2">
    <source>
        <dbReference type="EMBL" id="TII00175.1"/>
    </source>
</evidence>
<organism evidence="3 4">
    <name type="scientific">Streptococcus suis</name>
    <dbReference type="NCBI Taxonomy" id="1307"/>
    <lineage>
        <taxon>Bacteria</taxon>
        <taxon>Bacillati</taxon>
        <taxon>Bacillota</taxon>
        <taxon>Bacilli</taxon>
        <taxon>Lactobacillales</taxon>
        <taxon>Streptococcaceae</taxon>
        <taxon>Streptococcus</taxon>
    </lineage>
</organism>
<dbReference type="Proteomes" id="UP000305165">
    <property type="component" value="Unassembled WGS sequence"/>
</dbReference>
<dbReference type="InterPro" id="IPR025164">
    <property type="entry name" value="Toastrack_DUF4097"/>
</dbReference>
<gene>
    <name evidence="3" type="ORF">FAJ39_00945</name>
    <name evidence="2" type="ORF">FAJ39_03645</name>
</gene>
<comment type="caution">
    <text evidence="3">The sequence shown here is derived from an EMBL/GenBank/DDBJ whole genome shotgun (WGS) entry which is preliminary data.</text>
</comment>
<dbReference type="AlphaFoldDB" id="A0A4T2GP17"/>
<dbReference type="Pfam" id="PF13349">
    <property type="entry name" value="DUF4097"/>
    <property type="match status" value="1"/>
</dbReference>
<reference evidence="3 4" key="1">
    <citation type="submission" date="2019-04" db="EMBL/GenBank/DDBJ databases">
        <title>Genome analysis of Streptococcus suis strain WUSS424.</title>
        <authorList>
            <person name="Chen H."/>
            <person name="Gao X."/>
            <person name="Wu Z."/>
        </authorList>
    </citation>
    <scope>NUCLEOTIDE SEQUENCE [LARGE SCALE GENOMIC DNA]</scope>
    <source>
        <strain evidence="3 4">WUSS424</strain>
    </source>
</reference>
<protein>
    <recommendedName>
        <fullName evidence="1">DUF4097 domain-containing protein</fullName>
    </recommendedName>
</protein>
<name>A0A4T2GP17_STRSU</name>
<dbReference type="EMBL" id="SSXO01000001">
    <property type="protein sequence ID" value="TII00929.1"/>
    <property type="molecule type" value="Genomic_DNA"/>
</dbReference>
<evidence type="ECO:0000313" key="3">
    <source>
        <dbReference type="EMBL" id="TII00929.1"/>
    </source>
</evidence>
<evidence type="ECO:0000259" key="1">
    <source>
        <dbReference type="Pfam" id="PF13349"/>
    </source>
</evidence>
<dbReference type="Pfam" id="PF22564">
    <property type="entry name" value="HAAS"/>
    <property type="match status" value="1"/>
</dbReference>